<comment type="caution">
    <text evidence="2">The sequence shown here is derived from an EMBL/GenBank/DDBJ whole genome shotgun (WGS) entry which is preliminary data.</text>
</comment>
<evidence type="ECO:0000313" key="2">
    <source>
        <dbReference type="EMBL" id="NIZ69394.1"/>
    </source>
</evidence>
<keyword evidence="1" id="KW-0472">Membrane</keyword>
<feature type="transmembrane region" description="Helical" evidence="1">
    <location>
        <begin position="375"/>
        <end position="398"/>
    </location>
</feature>
<protein>
    <submittedName>
        <fullName evidence="2">Uncharacterized protein</fullName>
    </submittedName>
</protein>
<dbReference type="AlphaFoldDB" id="A0A968KUB9"/>
<keyword evidence="1" id="KW-0812">Transmembrane</keyword>
<gene>
    <name evidence="2" type="ORF">HCT48_04085</name>
</gene>
<keyword evidence="1" id="KW-1133">Transmembrane helix</keyword>
<reference evidence="2" key="1">
    <citation type="submission" date="2020-03" db="EMBL/GenBank/DDBJ databases">
        <title>Spirochaetal bacteria isolated from arthropods constitute a novel genus Entomospira genus novum within the order Spirochaetales.</title>
        <authorList>
            <person name="Grana-Miraglia L."/>
            <person name="Sikutova S."/>
            <person name="Fingerle V."/>
            <person name="Sing A."/>
            <person name="Castillo-Ramirez S."/>
            <person name="Margos G."/>
            <person name="Rudolf I."/>
        </authorList>
    </citation>
    <scope>NUCLEOTIDE SEQUENCE</scope>
    <source>
        <strain evidence="2">BR149</strain>
    </source>
</reference>
<dbReference type="EMBL" id="JAATLM010000001">
    <property type="protein sequence ID" value="NIZ69394.1"/>
    <property type="molecule type" value="Genomic_DNA"/>
</dbReference>
<dbReference type="Proteomes" id="UP000778951">
    <property type="component" value="Unassembled WGS sequence"/>
</dbReference>
<sequence length="415" mass="49782">MRLKVRNFFRWRWVFTVLFCWWVILPALRYGVGRLTHRGAPIEGYLLSIGRESMSFPFDLRMFNLAEATQQDFEIKGRERLNLIRHKFEERYLWDTAYQRYLMYQRGEERVVVDLEGGEQAIFAVPDTPMVQLLSMERWLLATMREGELHLFIYDAREEVVLETFTLPWFEETPPTVASLAFFYQEDLQRIFILHKNQLYLYDRTTQTWQDFPYHLVAKHLMKEHQFSLSQGYLGVYTQDNGLAFLHLDTRNIRNVSFDIEQKDLVQAVWINEDYFILIYEDKKKLDLLTDTLLADWHRIFRMELYTFTGEKIFMRRAMTLGRAAPNNKYSHYVPVVYHPTALASDVLIEIHHSKIYKNPKNRSYQLFIEDDRSLFPFLGFAFILLLITLLFWNNYLYDKKMAKIKKMLDNGSLP</sequence>
<name>A0A968KUB9_9SPIO</name>
<keyword evidence="3" id="KW-1185">Reference proteome</keyword>
<evidence type="ECO:0000256" key="1">
    <source>
        <dbReference type="SAM" id="Phobius"/>
    </source>
</evidence>
<organism evidence="2 3">
    <name type="scientific">Entomospira culicis</name>
    <dbReference type="NCBI Taxonomy" id="2719989"/>
    <lineage>
        <taxon>Bacteria</taxon>
        <taxon>Pseudomonadati</taxon>
        <taxon>Spirochaetota</taxon>
        <taxon>Spirochaetia</taxon>
        <taxon>Spirochaetales</taxon>
        <taxon>Spirochaetaceae</taxon>
        <taxon>Entomospira</taxon>
    </lineage>
</organism>
<evidence type="ECO:0000313" key="3">
    <source>
        <dbReference type="Proteomes" id="UP000778951"/>
    </source>
</evidence>
<dbReference type="RefSeq" id="WP_167695487.1">
    <property type="nucleotide sequence ID" value="NZ_CP118181.1"/>
</dbReference>
<proteinExistence type="predicted"/>
<accession>A0A968KUB9</accession>